<comment type="caution">
    <text evidence="2">The sequence shown here is derived from an EMBL/GenBank/DDBJ whole genome shotgun (WGS) entry which is preliminary data.</text>
</comment>
<evidence type="ECO:0000256" key="1">
    <source>
        <dbReference type="SAM" id="MobiDB-lite"/>
    </source>
</evidence>
<organism evidence="2 3">
    <name type="scientific">Zizania palustris</name>
    <name type="common">Northern wild rice</name>
    <dbReference type="NCBI Taxonomy" id="103762"/>
    <lineage>
        <taxon>Eukaryota</taxon>
        <taxon>Viridiplantae</taxon>
        <taxon>Streptophyta</taxon>
        <taxon>Embryophyta</taxon>
        <taxon>Tracheophyta</taxon>
        <taxon>Spermatophyta</taxon>
        <taxon>Magnoliopsida</taxon>
        <taxon>Liliopsida</taxon>
        <taxon>Poales</taxon>
        <taxon>Poaceae</taxon>
        <taxon>BOP clade</taxon>
        <taxon>Oryzoideae</taxon>
        <taxon>Oryzeae</taxon>
        <taxon>Zizaniinae</taxon>
        <taxon>Zizania</taxon>
    </lineage>
</organism>
<accession>A0A8J5WQ22</accession>
<dbReference type="OrthoDB" id="695494at2759"/>
<evidence type="ECO:0000313" key="2">
    <source>
        <dbReference type="EMBL" id="KAG8095375.1"/>
    </source>
</evidence>
<proteinExistence type="predicted"/>
<evidence type="ECO:0000313" key="3">
    <source>
        <dbReference type="Proteomes" id="UP000729402"/>
    </source>
</evidence>
<keyword evidence="3" id="KW-1185">Reference proteome</keyword>
<dbReference type="EMBL" id="JAAALK010000080">
    <property type="protein sequence ID" value="KAG8095375.1"/>
    <property type="molecule type" value="Genomic_DNA"/>
</dbReference>
<sequence>MRPTLFSMAPQGPRSRRPPPPAMAASRASVGAPIGRRLPPWPCRGPSSLLPLVAAMSVPMALLLSLLLAMAFLAASAAAATSASWSTRPEDDLLNGLPGQSDVGFRHYADYVGVGSGSGKTLFY</sequence>
<reference evidence="2" key="1">
    <citation type="journal article" date="2021" name="bioRxiv">
        <title>Whole Genome Assembly and Annotation of Northern Wild Rice, Zizania palustris L., Supports a Whole Genome Duplication in the Zizania Genus.</title>
        <authorList>
            <person name="Haas M."/>
            <person name="Kono T."/>
            <person name="Macchietto M."/>
            <person name="Millas R."/>
            <person name="McGilp L."/>
            <person name="Shao M."/>
            <person name="Duquette J."/>
            <person name="Hirsch C.N."/>
            <person name="Kimball J."/>
        </authorList>
    </citation>
    <scope>NUCLEOTIDE SEQUENCE</scope>
    <source>
        <tissue evidence="2">Fresh leaf tissue</tissue>
    </source>
</reference>
<gene>
    <name evidence="2" type="ORF">GUJ93_ZPchr0012g22234</name>
</gene>
<protein>
    <submittedName>
        <fullName evidence="2">Uncharacterized protein</fullName>
    </submittedName>
</protein>
<dbReference type="Proteomes" id="UP000729402">
    <property type="component" value="Unassembled WGS sequence"/>
</dbReference>
<dbReference type="AlphaFoldDB" id="A0A8J5WQ22"/>
<feature type="region of interest" description="Disordered" evidence="1">
    <location>
        <begin position="1"/>
        <end position="29"/>
    </location>
</feature>
<reference evidence="2" key="2">
    <citation type="submission" date="2021-02" db="EMBL/GenBank/DDBJ databases">
        <authorList>
            <person name="Kimball J.A."/>
            <person name="Haas M.W."/>
            <person name="Macchietto M."/>
            <person name="Kono T."/>
            <person name="Duquette J."/>
            <person name="Shao M."/>
        </authorList>
    </citation>
    <scope>NUCLEOTIDE SEQUENCE</scope>
    <source>
        <tissue evidence="2">Fresh leaf tissue</tissue>
    </source>
</reference>
<name>A0A8J5WQ22_ZIZPA</name>